<comment type="similarity">
    <text evidence="1">Belongs to the methyltransferase superfamily.</text>
</comment>
<dbReference type="EMBL" id="JRPC02000007">
    <property type="protein sequence ID" value="TLE16373.1"/>
    <property type="molecule type" value="Genomic_DNA"/>
</dbReference>
<dbReference type="GO" id="GO:0032259">
    <property type="term" value="P:methylation"/>
    <property type="evidence" value="ECO:0007669"/>
    <property type="project" value="UniProtKB-KW"/>
</dbReference>
<gene>
    <name evidence="5" type="ORF">LS72_003705</name>
</gene>
<keyword evidence="3" id="KW-0808">Transferase</keyword>
<dbReference type="GO" id="GO:0008757">
    <property type="term" value="F:S-adenosylmethionine-dependent methyltransferase activity"/>
    <property type="evidence" value="ECO:0007669"/>
    <property type="project" value="InterPro"/>
</dbReference>
<feature type="domain" description="Methyltransferase type 11" evidence="4">
    <location>
        <begin position="70"/>
        <end position="162"/>
    </location>
</feature>
<dbReference type="SUPFAM" id="SSF53335">
    <property type="entry name" value="S-adenosyl-L-methionine-dependent methyltransferases"/>
    <property type="match status" value="1"/>
</dbReference>
<dbReference type="RefSeq" id="WP_052087280.1">
    <property type="nucleotide sequence ID" value="NZ_JRPC02000007.1"/>
</dbReference>
<name>A0A4U8UJE3_9HELI</name>
<dbReference type="Gene3D" id="3.40.50.150">
    <property type="entry name" value="Vaccinia Virus protein VP39"/>
    <property type="match status" value="1"/>
</dbReference>
<dbReference type="InterPro" id="IPR051052">
    <property type="entry name" value="Diverse_substrate_MTase"/>
</dbReference>
<organism evidence="5 6">
    <name type="scientific">Helicobacter apodemus</name>
    <dbReference type="NCBI Taxonomy" id="135569"/>
    <lineage>
        <taxon>Bacteria</taxon>
        <taxon>Pseudomonadati</taxon>
        <taxon>Campylobacterota</taxon>
        <taxon>Epsilonproteobacteria</taxon>
        <taxon>Campylobacterales</taxon>
        <taxon>Helicobacteraceae</taxon>
        <taxon>Helicobacter</taxon>
    </lineage>
</organism>
<protein>
    <submittedName>
        <fullName evidence="5">Class I SAM-dependent methyltransferase</fullName>
    </submittedName>
</protein>
<evidence type="ECO:0000313" key="5">
    <source>
        <dbReference type="EMBL" id="TLE16373.1"/>
    </source>
</evidence>
<accession>A0A4U8UJE3</accession>
<evidence type="ECO:0000256" key="1">
    <source>
        <dbReference type="ARBA" id="ARBA00008361"/>
    </source>
</evidence>
<evidence type="ECO:0000256" key="3">
    <source>
        <dbReference type="ARBA" id="ARBA00022679"/>
    </source>
</evidence>
<sequence>MEWDKEIEIEWDAPELFEILGDEYSRLFAIAELSPKDTNRNVFSSAFGRSQKNYVKRIESLGFVGKEKVLDAGCGMGQWTYILSKHNNAVVGVDCSEHRINIAKYLNRQRDNAIFLQETLEKLSFNPQSFDAIFCYGVFMFTDMQKSLEIFKRILKPDGIIFLNFNNIGHYVHRIFHHTFEVKDEKLLNQYLEMVANYYKGHYRNSLMTLEKISEFLGVLNMEIVYKGYDGECAKLPFYREEFLNFPYVTEILVKNKLRK</sequence>
<proteinExistence type="inferred from homology"/>
<evidence type="ECO:0000259" key="4">
    <source>
        <dbReference type="Pfam" id="PF08241"/>
    </source>
</evidence>
<keyword evidence="2 5" id="KW-0489">Methyltransferase</keyword>
<reference evidence="5 6" key="1">
    <citation type="journal article" date="2014" name="Genome Announc.">
        <title>Draft genome sequences of eight enterohepatic helicobacter species isolated from both laboratory and wild rodents.</title>
        <authorList>
            <person name="Sheh A."/>
            <person name="Shen Z."/>
            <person name="Fox J.G."/>
        </authorList>
    </citation>
    <scope>NUCLEOTIDE SEQUENCE [LARGE SCALE GENOMIC DNA]</scope>
    <source>
        <strain evidence="5 6">MIT-03-7007</strain>
    </source>
</reference>
<dbReference type="InterPro" id="IPR029063">
    <property type="entry name" value="SAM-dependent_MTases_sf"/>
</dbReference>
<dbReference type="Proteomes" id="UP000029920">
    <property type="component" value="Unassembled WGS sequence"/>
</dbReference>
<evidence type="ECO:0000313" key="6">
    <source>
        <dbReference type="Proteomes" id="UP000029920"/>
    </source>
</evidence>
<dbReference type="PANTHER" id="PTHR44942">
    <property type="entry name" value="METHYLTRANSF_11 DOMAIN-CONTAINING PROTEIN"/>
    <property type="match status" value="1"/>
</dbReference>
<dbReference type="AlphaFoldDB" id="A0A4U8UJE3"/>
<dbReference type="PANTHER" id="PTHR44942:SF4">
    <property type="entry name" value="METHYLTRANSFERASE TYPE 11 DOMAIN-CONTAINING PROTEIN"/>
    <property type="match status" value="1"/>
</dbReference>
<evidence type="ECO:0000256" key="2">
    <source>
        <dbReference type="ARBA" id="ARBA00022603"/>
    </source>
</evidence>
<comment type="caution">
    <text evidence="5">The sequence shown here is derived from an EMBL/GenBank/DDBJ whole genome shotgun (WGS) entry which is preliminary data.</text>
</comment>
<keyword evidence="6" id="KW-1185">Reference proteome</keyword>
<dbReference type="InterPro" id="IPR013216">
    <property type="entry name" value="Methyltransf_11"/>
</dbReference>
<dbReference type="Pfam" id="PF08241">
    <property type="entry name" value="Methyltransf_11"/>
    <property type="match status" value="1"/>
</dbReference>
<dbReference type="CDD" id="cd02440">
    <property type="entry name" value="AdoMet_MTases"/>
    <property type="match status" value="1"/>
</dbReference>